<feature type="region of interest" description="Disordered" evidence="8">
    <location>
        <begin position="470"/>
        <end position="501"/>
    </location>
</feature>
<dbReference type="Proteomes" id="UP000662931">
    <property type="component" value="Chromosome 4"/>
</dbReference>
<keyword evidence="6 9" id="KW-1133">Transmembrane helix</keyword>
<organism evidence="10 11">
    <name type="scientific">Eeniella nana</name>
    <name type="common">Yeast</name>
    <name type="synonym">Brettanomyces nanus</name>
    <dbReference type="NCBI Taxonomy" id="13502"/>
    <lineage>
        <taxon>Eukaryota</taxon>
        <taxon>Fungi</taxon>
        <taxon>Dikarya</taxon>
        <taxon>Ascomycota</taxon>
        <taxon>Saccharomycotina</taxon>
        <taxon>Pichiomycetes</taxon>
        <taxon>Pichiales</taxon>
        <taxon>Pichiaceae</taxon>
        <taxon>Brettanomyces</taxon>
    </lineage>
</organism>
<feature type="transmembrane region" description="Helical" evidence="9">
    <location>
        <begin position="47"/>
        <end position="68"/>
    </location>
</feature>
<proteinExistence type="inferred from homology"/>
<evidence type="ECO:0000256" key="8">
    <source>
        <dbReference type="SAM" id="MobiDB-lite"/>
    </source>
</evidence>
<comment type="subcellular location">
    <subcellularLocation>
        <location evidence="1">Endoplasmic reticulum membrane</location>
        <topology evidence="1">Multi-pass membrane protein</topology>
    </subcellularLocation>
</comment>
<sequence length="501" mass="56217">MDSVLNLISEYSPFPVNSSLNTTREYARGLSKEIAFILLDNETLRSVIHPVVIFYVSMSIVAATLIAIGSYATIEKPANAIDPNPNHPLFDQSDKDRTLVPDASISTSTAAFMPLIAGIGLVSLYFLIQHIDKDKLAEFLSNYLLVAGYSADSFTLSFVYKVICRKLAYWTGKSSLTFNPRYNMTFSKDSMVHPAGLEPGMLLPETSEEEKIIKEEALLSARNSVAKEDQLFNVYFTKGDIYSNALSCLLTLILLLLDYNSNWVLRNIASSLLAIYGIAKCRLTSFKVAITVLVLFFAYDIYFVFGSDIMMSVATNIDIPVKLMIPNSASRTEGTVQLSLLGLGDIILPGCVIALCLRFDLYIFHEKNPNTEFHHLQSYPKPYFYDALIFYSLGLAATCSAMYVFEQGQPALLYLSPSLLIAIFVTAGVKGELRTLWDYQEDTDTDIFKKDKDIEIDILCSKETLYLAGKIDDKEEEEEEEEDEDYEPEEVDDDEEEAYDI</sequence>
<keyword evidence="7 9" id="KW-0472">Membrane</keyword>
<keyword evidence="11" id="KW-1185">Reference proteome</keyword>
<evidence type="ECO:0000256" key="7">
    <source>
        <dbReference type="ARBA" id="ARBA00023136"/>
    </source>
</evidence>
<dbReference type="PANTHER" id="PTHR12174:SF23">
    <property type="entry name" value="MINOR HISTOCOMPATIBILITY ANTIGEN H13"/>
    <property type="match status" value="1"/>
</dbReference>
<dbReference type="EMBL" id="CP064815">
    <property type="protein sequence ID" value="QPG76056.1"/>
    <property type="molecule type" value="Genomic_DNA"/>
</dbReference>
<feature type="transmembrane region" description="Helical" evidence="9">
    <location>
        <begin position="384"/>
        <end position="405"/>
    </location>
</feature>
<dbReference type="OrthoDB" id="29661at2759"/>
<dbReference type="RefSeq" id="XP_038779621.1">
    <property type="nucleotide sequence ID" value="XM_038923693.1"/>
</dbReference>
<dbReference type="GO" id="GO:0042500">
    <property type="term" value="F:aspartic endopeptidase activity, intramembrane cleaving"/>
    <property type="evidence" value="ECO:0007669"/>
    <property type="project" value="InterPro"/>
</dbReference>
<feature type="transmembrane region" description="Helical" evidence="9">
    <location>
        <begin position="286"/>
        <end position="305"/>
    </location>
</feature>
<feature type="transmembrane region" description="Helical" evidence="9">
    <location>
        <begin position="105"/>
        <end position="128"/>
    </location>
</feature>
<dbReference type="AlphaFoldDB" id="A0A875S415"/>
<keyword evidence="3 9" id="KW-0812">Transmembrane</keyword>
<comment type="similarity">
    <text evidence="2">Belongs to the peptidase A22B family.</text>
</comment>
<evidence type="ECO:0000256" key="3">
    <source>
        <dbReference type="ARBA" id="ARBA00022692"/>
    </source>
</evidence>
<reference evidence="10" key="1">
    <citation type="submission" date="2020-10" db="EMBL/GenBank/DDBJ databases">
        <authorList>
            <person name="Roach M.J.R."/>
        </authorList>
    </citation>
    <scope>NUCLEOTIDE SEQUENCE</scope>
    <source>
        <strain evidence="10">CBS 1945</strain>
    </source>
</reference>
<feature type="compositionally biased region" description="Acidic residues" evidence="8">
    <location>
        <begin position="474"/>
        <end position="501"/>
    </location>
</feature>
<dbReference type="GO" id="GO:0033619">
    <property type="term" value="P:membrane protein proteolysis"/>
    <property type="evidence" value="ECO:0007669"/>
    <property type="project" value="TreeGrafter"/>
</dbReference>
<evidence type="ECO:0000256" key="9">
    <source>
        <dbReference type="SAM" id="Phobius"/>
    </source>
</evidence>
<evidence type="ECO:0000256" key="2">
    <source>
        <dbReference type="ARBA" id="ARBA00006859"/>
    </source>
</evidence>
<dbReference type="InterPro" id="IPR006639">
    <property type="entry name" value="Preselin/SPP"/>
</dbReference>
<feature type="transmembrane region" description="Helical" evidence="9">
    <location>
        <begin position="140"/>
        <end position="163"/>
    </location>
</feature>
<dbReference type="PANTHER" id="PTHR12174">
    <property type="entry name" value="SIGNAL PEPTIDE PEPTIDASE"/>
    <property type="match status" value="1"/>
</dbReference>
<dbReference type="InterPro" id="IPR007369">
    <property type="entry name" value="Peptidase_A22B_SPP"/>
</dbReference>
<feature type="transmembrane region" description="Helical" evidence="9">
    <location>
        <begin position="241"/>
        <end position="257"/>
    </location>
</feature>
<dbReference type="GO" id="GO:0098554">
    <property type="term" value="C:cytoplasmic side of endoplasmic reticulum membrane"/>
    <property type="evidence" value="ECO:0007669"/>
    <property type="project" value="TreeGrafter"/>
</dbReference>
<name>A0A875S415_EENNA</name>
<dbReference type="Pfam" id="PF04258">
    <property type="entry name" value="Peptidase_A22B"/>
    <property type="match status" value="1"/>
</dbReference>
<dbReference type="SMART" id="SM00730">
    <property type="entry name" value="PSN"/>
    <property type="match status" value="1"/>
</dbReference>
<keyword evidence="5" id="KW-0256">Endoplasmic reticulum</keyword>
<gene>
    <name evidence="10" type="ORF">FOA43_003442</name>
</gene>
<accession>A0A875S415</accession>
<evidence type="ECO:0000256" key="1">
    <source>
        <dbReference type="ARBA" id="ARBA00004477"/>
    </source>
</evidence>
<dbReference type="KEGG" id="bnn:FOA43_003442"/>
<feature type="transmembrane region" description="Helical" evidence="9">
    <location>
        <begin position="411"/>
        <end position="429"/>
    </location>
</feature>
<dbReference type="GO" id="GO:0006465">
    <property type="term" value="P:signal peptide processing"/>
    <property type="evidence" value="ECO:0007669"/>
    <property type="project" value="TreeGrafter"/>
</dbReference>
<protein>
    <submittedName>
        <fullName evidence="10">Uncharacterized protein</fullName>
    </submittedName>
</protein>
<evidence type="ECO:0000256" key="6">
    <source>
        <dbReference type="ARBA" id="ARBA00022989"/>
    </source>
</evidence>
<evidence type="ECO:0000256" key="5">
    <source>
        <dbReference type="ARBA" id="ARBA00022824"/>
    </source>
</evidence>
<evidence type="ECO:0000313" key="11">
    <source>
        <dbReference type="Proteomes" id="UP000662931"/>
    </source>
</evidence>
<dbReference type="GO" id="GO:0098553">
    <property type="term" value="C:lumenal side of endoplasmic reticulum membrane"/>
    <property type="evidence" value="ECO:0007669"/>
    <property type="project" value="TreeGrafter"/>
</dbReference>
<keyword evidence="4" id="KW-0378">Hydrolase</keyword>
<evidence type="ECO:0000313" key="10">
    <source>
        <dbReference type="EMBL" id="QPG76056.1"/>
    </source>
</evidence>
<dbReference type="GeneID" id="62196842"/>
<evidence type="ECO:0000256" key="4">
    <source>
        <dbReference type="ARBA" id="ARBA00022801"/>
    </source>
</evidence>